<dbReference type="Proteomes" id="UP001152747">
    <property type="component" value="Unassembled WGS sequence"/>
</dbReference>
<dbReference type="AlphaFoldDB" id="A0A9P1IC28"/>
<feature type="signal peptide" evidence="1">
    <location>
        <begin position="1"/>
        <end position="22"/>
    </location>
</feature>
<reference evidence="2" key="1">
    <citation type="submission" date="2022-11" db="EMBL/GenBank/DDBJ databases">
        <authorList>
            <person name="Kikuchi T."/>
        </authorList>
    </citation>
    <scope>NUCLEOTIDE SEQUENCE</scope>
    <source>
        <strain evidence="2">PS1010</strain>
    </source>
</reference>
<comment type="caution">
    <text evidence="2">The sequence shown here is derived from an EMBL/GenBank/DDBJ whole genome shotgun (WGS) entry which is preliminary data.</text>
</comment>
<name>A0A9P1IC28_9PELO</name>
<keyword evidence="1" id="KW-0732">Signal</keyword>
<evidence type="ECO:0000313" key="2">
    <source>
        <dbReference type="EMBL" id="CAI5441990.1"/>
    </source>
</evidence>
<evidence type="ECO:0000313" key="3">
    <source>
        <dbReference type="Proteomes" id="UP001152747"/>
    </source>
</evidence>
<sequence>MFQKFLISSIVLLSIFVIFAQSQPVAEYITLDNTPYLMNLLKRTNIYFPSGNHDAMIKGILKSRRY</sequence>
<dbReference type="OrthoDB" id="5781685at2759"/>
<proteinExistence type="predicted"/>
<protein>
    <submittedName>
        <fullName evidence="2">Uncharacterized protein</fullName>
    </submittedName>
</protein>
<evidence type="ECO:0000256" key="1">
    <source>
        <dbReference type="SAM" id="SignalP"/>
    </source>
</evidence>
<dbReference type="EMBL" id="CANHGI010000002">
    <property type="protein sequence ID" value="CAI5441990.1"/>
    <property type="molecule type" value="Genomic_DNA"/>
</dbReference>
<feature type="chain" id="PRO_5040229379" evidence="1">
    <location>
        <begin position="23"/>
        <end position="66"/>
    </location>
</feature>
<organism evidence="2 3">
    <name type="scientific">Caenorhabditis angaria</name>
    <dbReference type="NCBI Taxonomy" id="860376"/>
    <lineage>
        <taxon>Eukaryota</taxon>
        <taxon>Metazoa</taxon>
        <taxon>Ecdysozoa</taxon>
        <taxon>Nematoda</taxon>
        <taxon>Chromadorea</taxon>
        <taxon>Rhabditida</taxon>
        <taxon>Rhabditina</taxon>
        <taxon>Rhabditomorpha</taxon>
        <taxon>Rhabditoidea</taxon>
        <taxon>Rhabditidae</taxon>
        <taxon>Peloderinae</taxon>
        <taxon>Caenorhabditis</taxon>
    </lineage>
</organism>
<accession>A0A9P1IC28</accession>
<gene>
    <name evidence="2" type="ORF">CAMP_LOCUS4627</name>
</gene>
<keyword evidence="3" id="KW-1185">Reference proteome</keyword>